<gene>
    <name evidence="2" type="ORF">BDA99DRAFT_542845</name>
</gene>
<evidence type="ECO:0000313" key="3">
    <source>
        <dbReference type="Proteomes" id="UP001209540"/>
    </source>
</evidence>
<evidence type="ECO:0000256" key="1">
    <source>
        <dbReference type="SAM" id="Phobius"/>
    </source>
</evidence>
<organism evidence="2 3">
    <name type="scientific">Phascolomyces articulosus</name>
    <dbReference type="NCBI Taxonomy" id="60185"/>
    <lineage>
        <taxon>Eukaryota</taxon>
        <taxon>Fungi</taxon>
        <taxon>Fungi incertae sedis</taxon>
        <taxon>Mucoromycota</taxon>
        <taxon>Mucoromycotina</taxon>
        <taxon>Mucoromycetes</taxon>
        <taxon>Mucorales</taxon>
        <taxon>Lichtheimiaceae</taxon>
        <taxon>Phascolomyces</taxon>
    </lineage>
</organism>
<dbReference type="EMBL" id="JAIXMP010000041">
    <property type="protein sequence ID" value="KAI9247706.1"/>
    <property type="molecule type" value="Genomic_DNA"/>
</dbReference>
<keyword evidence="1" id="KW-1133">Transmembrane helix</keyword>
<reference evidence="2" key="1">
    <citation type="journal article" date="2022" name="IScience">
        <title>Evolution of zygomycete secretomes and the origins of terrestrial fungal ecologies.</title>
        <authorList>
            <person name="Chang Y."/>
            <person name="Wang Y."/>
            <person name="Mondo S."/>
            <person name="Ahrendt S."/>
            <person name="Andreopoulos W."/>
            <person name="Barry K."/>
            <person name="Beard J."/>
            <person name="Benny G.L."/>
            <person name="Blankenship S."/>
            <person name="Bonito G."/>
            <person name="Cuomo C."/>
            <person name="Desiro A."/>
            <person name="Gervers K.A."/>
            <person name="Hundley H."/>
            <person name="Kuo A."/>
            <person name="LaButti K."/>
            <person name="Lang B.F."/>
            <person name="Lipzen A."/>
            <person name="O'Donnell K."/>
            <person name="Pangilinan J."/>
            <person name="Reynolds N."/>
            <person name="Sandor L."/>
            <person name="Smith M.E."/>
            <person name="Tsang A."/>
            <person name="Grigoriev I.V."/>
            <person name="Stajich J.E."/>
            <person name="Spatafora J.W."/>
        </authorList>
    </citation>
    <scope>NUCLEOTIDE SEQUENCE</scope>
    <source>
        <strain evidence="2">RSA 2281</strain>
    </source>
</reference>
<accession>A0AAD5PA28</accession>
<dbReference type="AlphaFoldDB" id="A0AAD5PA28"/>
<feature type="transmembrane region" description="Helical" evidence="1">
    <location>
        <begin position="20"/>
        <end position="40"/>
    </location>
</feature>
<keyword evidence="1" id="KW-0812">Transmembrane</keyword>
<keyword evidence="1" id="KW-0472">Membrane</keyword>
<reference evidence="2" key="2">
    <citation type="submission" date="2023-02" db="EMBL/GenBank/DDBJ databases">
        <authorList>
            <consortium name="DOE Joint Genome Institute"/>
            <person name="Mondo S.J."/>
            <person name="Chang Y."/>
            <person name="Wang Y."/>
            <person name="Ahrendt S."/>
            <person name="Andreopoulos W."/>
            <person name="Barry K."/>
            <person name="Beard J."/>
            <person name="Benny G.L."/>
            <person name="Blankenship S."/>
            <person name="Bonito G."/>
            <person name="Cuomo C."/>
            <person name="Desiro A."/>
            <person name="Gervers K.A."/>
            <person name="Hundley H."/>
            <person name="Kuo A."/>
            <person name="LaButti K."/>
            <person name="Lang B.F."/>
            <person name="Lipzen A."/>
            <person name="O'Donnell K."/>
            <person name="Pangilinan J."/>
            <person name="Reynolds N."/>
            <person name="Sandor L."/>
            <person name="Smith M.W."/>
            <person name="Tsang A."/>
            <person name="Grigoriev I.V."/>
            <person name="Stajich J.E."/>
            <person name="Spatafora J.W."/>
        </authorList>
    </citation>
    <scope>NUCLEOTIDE SEQUENCE</scope>
    <source>
        <strain evidence="2">RSA 2281</strain>
    </source>
</reference>
<sequence>MFDYRIETYVAFATLNFFVWFPRETVIFWFIVWPIVCIWFEEKKVRVEVAVVVVEEEEYQNLFEKHYRERLEELEPPDYEEQLVAQFRVLSVHAHHDMNVDDFTSNNW</sequence>
<evidence type="ECO:0000313" key="2">
    <source>
        <dbReference type="EMBL" id="KAI9247706.1"/>
    </source>
</evidence>
<keyword evidence="3" id="KW-1185">Reference proteome</keyword>
<name>A0AAD5PA28_9FUNG</name>
<protein>
    <submittedName>
        <fullName evidence="2">Uncharacterized protein</fullName>
    </submittedName>
</protein>
<proteinExistence type="predicted"/>
<dbReference type="Proteomes" id="UP001209540">
    <property type="component" value="Unassembled WGS sequence"/>
</dbReference>
<comment type="caution">
    <text evidence="2">The sequence shown here is derived from an EMBL/GenBank/DDBJ whole genome shotgun (WGS) entry which is preliminary data.</text>
</comment>